<feature type="compositionally biased region" description="Polar residues" evidence="1">
    <location>
        <begin position="8"/>
        <end position="24"/>
    </location>
</feature>
<proteinExistence type="predicted"/>
<dbReference type="Proteomes" id="UP000273119">
    <property type="component" value="Unassembled WGS sequence"/>
</dbReference>
<evidence type="ECO:0008006" key="4">
    <source>
        <dbReference type="Google" id="ProtNLM"/>
    </source>
</evidence>
<dbReference type="InterPro" id="IPR036705">
    <property type="entry name" value="Ribosyl_crysJ1_sf"/>
</dbReference>
<reference evidence="2 3" key="1">
    <citation type="submission" date="2018-07" db="EMBL/GenBank/DDBJ databases">
        <title>Arthrobacter sp. nov., isolated from raw cow's milk with high bacterial count.</title>
        <authorList>
            <person name="Hahne J."/>
            <person name="Isele D."/>
            <person name="Lipski A."/>
        </authorList>
    </citation>
    <scope>NUCLEOTIDE SEQUENCE [LARGE SCALE GENOMIC DNA]</scope>
    <source>
        <strain evidence="2 3">JZ R-183</strain>
    </source>
</reference>
<evidence type="ECO:0000313" key="2">
    <source>
        <dbReference type="EMBL" id="RKW71888.1"/>
    </source>
</evidence>
<name>A0A496PMY0_9MICC</name>
<evidence type="ECO:0000256" key="1">
    <source>
        <dbReference type="SAM" id="MobiDB-lite"/>
    </source>
</evidence>
<accession>A0A496PMY0</accession>
<evidence type="ECO:0000313" key="3">
    <source>
        <dbReference type="Proteomes" id="UP000273119"/>
    </source>
</evidence>
<dbReference type="RefSeq" id="WP_121484149.1">
    <property type="nucleotide sequence ID" value="NZ_QQXL01000001.1"/>
</dbReference>
<gene>
    <name evidence="2" type="ORF">DWQ67_03395</name>
</gene>
<feature type="region of interest" description="Disordered" evidence="1">
    <location>
        <begin position="1"/>
        <end position="24"/>
    </location>
</feature>
<protein>
    <recommendedName>
        <fullName evidence="4">ADP-ribosylglycohydrolase family protein</fullName>
    </recommendedName>
</protein>
<dbReference type="AlphaFoldDB" id="A0A496PMY0"/>
<feature type="region of interest" description="Disordered" evidence="1">
    <location>
        <begin position="128"/>
        <end position="149"/>
    </location>
</feature>
<dbReference type="Gene3D" id="1.10.4080.10">
    <property type="entry name" value="ADP-ribosylation/Crystallin J1"/>
    <property type="match status" value="1"/>
</dbReference>
<organism evidence="2 3">
    <name type="scientific">Galactobacter caseinivorans</name>
    <dbReference type="NCBI Taxonomy" id="2676123"/>
    <lineage>
        <taxon>Bacteria</taxon>
        <taxon>Bacillati</taxon>
        <taxon>Actinomycetota</taxon>
        <taxon>Actinomycetes</taxon>
        <taxon>Micrococcales</taxon>
        <taxon>Micrococcaceae</taxon>
        <taxon>Galactobacter</taxon>
    </lineage>
</organism>
<keyword evidence="3" id="KW-1185">Reference proteome</keyword>
<dbReference type="EMBL" id="QQXL01000001">
    <property type="protein sequence ID" value="RKW71888.1"/>
    <property type="molecule type" value="Genomic_DNA"/>
</dbReference>
<dbReference type="SUPFAM" id="SSF101478">
    <property type="entry name" value="ADP-ribosylglycohydrolase"/>
    <property type="match status" value="1"/>
</dbReference>
<sequence>MNDPQAKATPSSPTELAQHQVDQNELAQSERVLGALRGTAIASSLARAASGQDPQGPGSESALQLFILDGLMDAIEWARAGVGADDTACLWLGALRWVKAAQGQVPDGAPEPPTRWISAAIGSLDGATGGDPQNLAGLQSPEMSQPRRPWNRRAATVPELASTDGPGVLARAAALGLLEYAEEADVRRLASSAAAFSHGSPSAHDAAADAASVMYSVHQGVWAVRGALSAILGRDCEPESGSRTALRRALESVGTVLGDLDGGSELHPERAWEAVTRLTANADEGAAIYAGALVGALIGAAHLPAHSLREDQAVTEMAQRYLDAVR</sequence>
<comment type="caution">
    <text evidence="2">The sequence shown here is derived from an EMBL/GenBank/DDBJ whole genome shotgun (WGS) entry which is preliminary data.</text>
</comment>